<name>A0AAE1C5D4_9PEZI</name>
<accession>A0AAE1C5D4</accession>
<comment type="caution">
    <text evidence="1">The sequence shown here is derived from an EMBL/GenBank/DDBJ whole genome shotgun (WGS) entry which is preliminary data.</text>
</comment>
<keyword evidence="2" id="KW-1185">Reference proteome</keyword>
<dbReference type="Proteomes" id="UP001274830">
    <property type="component" value="Unassembled WGS sequence"/>
</dbReference>
<organism evidence="1 2">
    <name type="scientific">Recurvomyces mirabilis</name>
    <dbReference type="NCBI Taxonomy" id="574656"/>
    <lineage>
        <taxon>Eukaryota</taxon>
        <taxon>Fungi</taxon>
        <taxon>Dikarya</taxon>
        <taxon>Ascomycota</taxon>
        <taxon>Pezizomycotina</taxon>
        <taxon>Dothideomycetes</taxon>
        <taxon>Dothideomycetidae</taxon>
        <taxon>Mycosphaerellales</taxon>
        <taxon>Teratosphaeriaceae</taxon>
        <taxon>Recurvomyces</taxon>
    </lineage>
</organism>
<gene>
    <name evidence="1" type="ORF">LTR78_001919</name>
</gene>
<sequence length="136" mass="15160">MTNAYYFYNPARPLTEAEQDVRNKGYNYVSTTILEPHGKLQEHRHSSHNTHEIIRGSLKADKMHKGSPTFRAIFQLVGKVINLPAHVDYQGEAGLDGCDFVEGHMVLSPTTAERFEARGMIVKASKGTEGAFPVTE</sequence>
<reference evidence="1" key="1">
    <citation type="submission" date="2023-07" db="EMBL/GenBank/DDBJ databases">
        <title>Black Yeasts Isolated from many extreme environments.</title>
        <authorList>
            <person name="Coleine C."/>
            <person name="Stajich J.E."/>
            <person name="Selbmann L."/>
        </authorList>
    </citation>
    <scope>NUCLEOTIDE SEQUENCE</scope>
    <source>
        <strain evidence="1">CCFEE 5485</strain>
    </source>
</reference>
<protein>
    <submittedName>
        <fullName evidence="1">Uncharacterized protein</fullName>
    </submittedName>
</protein>
<proteinExistence type="predicted"/>
<evidence type="ECO:0000313" key="2">
    <source>
        <dbReference type="Proteomes" id="UP001274830"/>
    </source>
</evidence>
<dbReference type="EMBL" id="JAUTXT010000004">
    <property type="protein sequence ID" value="KAK3678621.1"/>
    <property type="molecule type" value="Genomic_DNA"/>
</dbReference>
<dbReference type="AlphaFoldDB" id="A0AAE1C5D4"/>
<evidence type="ECO:0000313" key="1">
    <source>
        <dbReference type="EMBL" id="KAK3678621.1"/>
    </source>
</evidence>